<keyword evidence="2" id="KW-0812">Transmembrane</keyword>
<dbReference type="AlphaFoldDB" id="A0A9W6W2S4"/>
<gene>
    <name evidence="3" type="ORF">Afil01_21390</name>
</gene>
<keyword evidence="2" id="KW-0472">Membrane</keyword>
<protein>
    <submittedName>
        <fullName evidence="3">Uncharacterized protein</fullName>
    </submittedName>
</protein>
<dbReference type="GO" id="GO:0016042">
    <property type="term" value="P:lipid catabolic process"/>
    <property type="evidence" value="ECO:0007669"/>
    <property type="project" value="InterPro"/>
</dbReference>
<dbReference type="InterPro" id="IPR029058">
    <property type="entry name" value="AB_hydrolase_fold"/>
</dbReference>
<feature type="transmembrane region" description="Helical" evidence="2">
    <location>
        <begin position="190"/>
        <end position="211"/>
    </location>
</feature>
<feature type="transmembrane region" description="Helical" evidence="2">
    <location>
        <begin position="163"/>
        <end position="183"/>
    </location>
</feature>
<dbReference type="PANTHER" id="PTHR34853">
    <property type="match status" value="1"/>
</dbReference>
<reference evidence="3" key="1">
    <citation type="submission" date="2023-03" db="EMBL/GenBank/DDBJ databases">
        <title>Actinorhabdospora filicis NBRC 111898.</title>
        <authorList>
            <person name="Ichikawa N."/>
            <person name="Sato H."/>
            <person name="Tonouchi N."/>
        </authorList>
    </citation>
    <scope>NUCLEOTIDE SEQUENCE</scope>
    <source>
        <strain evidence="3">NBRC 111898</strain>
    </source>
</reference>
<evidence type="ECO:0000256" key="2">
    <source>
        <dbReference type="SAM" id="Phobius"/>
    </source>
</evidence>
<feature type="transmembrane region" description="Helical" evidence="2">
    <location>
        <begin position="141"/>
        <end position="157"/>
    </location>
</feature>
<dbReference type="GO" id="GO:0004806">
    <property type="term" value="F:triacylglycerol lipase activity"/>
    <property type="evidence" value="ECO:0007669"/>
    <property type="project" value="InterPro"/>
</dbReference>
<evidence type="ECO:0000313" key="3">
    <source>
        <dbReference type="EMBL" id="GLZ77332.1"/>
    </source>
</evidence>
<dbReference type="EMBL" id="BSTX01000001">
    <property type="protein sequence ID" value="GLZ77332.1"/>
    <property type="molecule type" value="Genomic_DNA"/>
</dbReference>
<feature type="transmembrane region" description="Helical" evidence="2">
    <location>
        <begin position="117"/>
        <end position="134"/>
    </location>
</feature>
<feature type="region of interest" description="Disordered" evidence="1">
    <location>
        <begin position="1"/>
        <end position="20"/>
    </location>
</feature>
<sequence>MPGTSGHPGPPPRPLTRPARVTLPHPLRPAYDPRVMLPPRAAWLVQGGVLLAAGLVVLLFGVSLTTVRVATVVAMLVVARHQWTRAQGARVGRVAAVLLAVLGVVGLFSPAMPVGLAWGWTAAGWLAAGVGGLFTRDADVVAGWWLFAGLVTATSPYRMFLDLGAYTGGFLVVAGLLSALRGLWRPRGVWTRWVAGVGAVLLLAAYGGLVLRADRIREAQDRLAAFYEVPVEVPAGAPGDLIRVAPMERKGSWRILYWSQDRYGHMTVASGTVWAPTERQGVERGILAWTHGTVGLAAQCAPSRNPDPAYRMPWLDDALKRGWVVTATDYAGAAGTGDTERYMVAADQARDALNSARAARHLTATGAGDRLMVFGASQGGLVALEAAAIAGEYAPDLRLQGVAASAPASDLGAMVDAGGGLGDWWVGSMIARVYPEVYPAARPEAILTPEGLGRYREVSTAVCDTDIVAAIPRAVAMSRFGAFFAVDPMSDPDWRAALEDNRAPDMPPGVPVLLAQGTEDELVPPRFTRSLVDRYCAMGTPVAALWLDGVGHDGSSEAGPSVLEWFGSGSVQENCP</sequence>
<dbReference type="Proteomes" id="UP001165079">
    <property type="component" value="Unassembled WGS sequence"/>
</dbReference>
<feature type="transmembrane region" description="Helical" evidence="2">
    <location>
        <begin position="91"/>
        <end position="111"/>
    </location>
</feature>
<dbReference type="Pfam" id="PF03583">
    <property type="entry name" value="LIP"/>
    <property type="match status" value="1"/>
</dbReference>
<dbReference type="PANTHER" id="PTHR34853:SF1">
    <property type="entry name" value="LIPASE 5"/>
    <property type="match status" value="1"/>
</dbReference>
<dbReference type="InterPro" id="IPR005152">
    <property type="entry name" value="Lipase_secreted"/>
</dbReference>
<feature type="transmembrane region" description="Helical" evidence="2">
    <location>
        <begin position="49"/>
        <end position="79"/>
    </location>
</feature>
<evidence type="ECO:0000313" key="4">
    <source>
        <dbReference type="Proteomes" id="UP001165079"/>
    </source>
</evidence>
<comment type="caution">
    <text evidence="3">The sequence shown here is derived from an EMBL/GenBank/DDBJ whole genome shotgun (WGS) entry which is preliminary data.</text>
</comment>
<accession>A0A9W6W2S4</accession>
<organism evidence="3 4">
    <name type="scientific">Actinorhabdospora filicis</name>
    <dbReference type="NCBI Taxonomy" id="1785913"/>
    <lineage>
        <taxon>Bacteria</taxon>
        <taxon>Bacillati</taxon>
        <taxon>Actinomycetota</taxon>
        <taxon>Actinomycetes</taxon>
        <taxon>Micromonosporales</taxon>
        <taxon>Micromonosporaceae</taxon>
        <taxon>Actinorhabdospora</taxon>
    </lineage>
</organism>
<name>A0A9W6W2S4_9ACTN</name>
<dbReference type="Gene3D" id="3.40.50.1820">
    <property type="entry name" value="alpha/beta hydrolase"/>
    <property type="match status" value="2"/>
</dbReference>
<keyword evidence="2" id="KW-1133">Transmembrane helix</keyword>
<dbReference type="SUPFAM" id="SSF53474">
    <property type="entry name" value="alpha/beta-Hydrolases"/>
    <property type="match status" value="1"/>
</dbReference>
<evidence type="ECO:0000256" key="1">
    <source>
        <dbReference type="SAM" id="MobiDB-lite"/>
    </source>
</evidence>
<proteinExistence type="predicted"/>
<keyword evidence="4" id="KW-1185">Reference proteome</keyword>